<comment type="caution">
    <text evidence="8">The sequence shown here is derived from an EMBL/GenBank/DDBJ whole genome shotgun (WGS) entry which is preliminary data.</text>
</comment>
<dbReference type="Pfam" id="PF20578">
    <property type="entry name" value="aBig_2"/>
    <property type="match status" value="1"/>
</dbReference>
<evidence type="ECO:0000256" key="3">
    <source>
        <dbReference type="ARBA" id="ARBA00022801"/>
    </source>
</evidence>
<dbReference type="Proteomes" id="UP000033900">
    <property type="component" value="Unassembled WGS sequence"/>
</dbReference>
<dbReference type="InterPro" id="IPR011081">
    <property type="entry name" value="Big_4"/>
</dbReference>
<evidence type="ECO:0000256" key="5">
    <source>
        <dbReference type="SAM" id="SignalP"/>
    </source>
</evidence>
<feature type="signal peptide" evidence="5">
    <location>
        <begin position="1"/>
        <end position="26"/>
    </location>
</feature>
<dbReference type="GO" id="GO:0005975">
    <property type="term" value="P:carbohydrate metabolic process"/>
    <property type="evidence" value="ECO:0007669"/>
    <property type="project" value="InterPro"/>
</dbReference>
<organism evidence="8 9">
    <name type="scientific">Microbacterium hydrocarbonoxydans</name>
    <dbReference type="NCBI Taxonomy" id="273678"/>
    <lineage>
        <taxon>Bacteria</taxon>
        <taxon>Bacillati</taxon>
        <taxon>Actinomycetota</taxon>
        <taxon>Actinomycetes</taxon>
        <taxon>Micrococcales</taxon>
        <taxon>Microbacteriaceae</taxon>
        <taxon>Microbacterium</taxon>
    </lineage>
</organism>
<dbReference type="EC" id="3.2.1.55" evidence="8"/>
<dbReference type="AlphaFoldDB" id="A0A0M2HUV3"/>
<evidence type="ECO:0000256" key="1">
    <source>
        <dbReference type="ARBA" id="ARBA00009865"/>
    </source>
</evidence>
<dbReference type="Gene3D" id="2.115.10.20">
    <property type="entry name" value="Glycosyl hydrolase domain, family 43"/>
    <property type="match status" value="1"/>
</dbReference>
<dbReference type="SUPFAM" id="SSF49899">
    <property type="entry name" value="Concanavalin A-like lectins/glucanases"/>
    <property type="match status" value="1"/>
</dbReference>
<dbReference type="CDD" id="cd18818">
    <property type="entry name" value="GH43_GbtXyl43B-like"/>
    <property type="match status" value="1"/>
</dbReference>
<proteinExistence type="inferred from homology"/>
<dbReference type="PATRIC" id="fig|273678.4.peg.862"/>
<dbReference type="SUPFAM" id="SSF75005">
    <property type="entry name" value="Arabinanase/levansucrase/invertase"/>
    <property type="match status" value="1"/>
</dbReference>
<feature type="domain" description="Bacterial Ig-like" evidence="6">
    <location>
        <begin position="629"/>
        <end position="682"/>
    </location>
</feature>
<dbReference type="InterPro" id="IPR046780">
    <property type="entry name" value="aBig_2"/>
</dbReference>
<dbReference type="Gene3D" id="2.60.120.200">
    <property type="match status" value="1"/>
</dbReference>
<name>A0A0M2HUV3_9MICO</name>
<dbReference type="OrthoDB" id="9801455at2"/>
<dbReference type="STRING" id="273678.RS84_00867"/>
<keyword evidence="3 8" id="KW-0378">Hydrolase</keyword>
<accession>A0A0M2HUV3</accession>
<evidence type="ECO:0000313" key="8">
    <source>
        <dbReference type="EMBL" id="KJL48700.1"/>
    </source>
</evidence>
<evidence type="ECO:0000256" key="4">
    <source>
        <dbReference type="ARBA" id="ARBA00023295"/>
    </source>
</evidence>
<dbReference type="InterPro" id="IPR006710">
    <property type="entry name" value="Glyco_hydro_43"/>
</dbReference>
<dbReference type="Pfam" id="PF13385">
    <property type="entry name" value="Laminin_G_3"/>
    <property type="match status" value="1"/>
</dbReference>
<dbReference type="EMBL" id="JYJB01000006">
    <property type="protein sequence ID" value="KJL48700.1"/>
    <property type="molecule type" value="Genomic_DNA"/>
</dbReference>
<reference evidence="8 9" key="1">
    <citation type="submission" date="2015-02" db="EMBL/GenBank/DDBJ databases">
        <title>Draft genome sequences of ten Microbacterium spp. with emphasis on heavy metal contaminated environments.</title>
        <authorList>
            <person name="Corretto E."/>
        </authorList>
    </citation>
    <scope>NUCLEOTIDE SEQUENCE [LARGE SCALE GENOMIC DNA]</scope>
    <source>
        <strain evidence="8 9">SA35</strain>
    </source>
</reference>
<feature type="domain" description="Atrophied bacterial Ig" evidence="7">
    <location>
        <begin position="253"/>
        <end position="332"/>
    </location>
</feature>
<dbReference type="RefSeq" id="WP_045256518.1">
    <property type="nucleotide sequence ID" value="NZ_JYJB01000006.1"/>
</dbReference>
<comment type="similarity">
    <text evidence="1">Belongs to the glycosyl hydrolase 43 family.</text>
</comment>
<dbReference type="Pfam" id="PF04616">
    <property type="entry name" value="Glyco_hydro_43"/>
    <property type="match status" value="1"/>
</dbReference>
<dbReference type="GO" id="GO:0046556">
    <property type="term" value="F:alpha-L-arabinofuranosidase activity"/>
    <property type="evidence" value="ECO:0007669"/>
    <property type="project" value="UniProtKB-EC"/>
</dbReference>
<feature type="chain" id="PRO_5005634145" evidence="5">
    <location>
        <begin position="27"/>
        <end position="1125"/>
    </location>
</feature>
<dbReference type="Pfam" id="PF07532">
    <property type="entry name" value="Big_4"/>
    <property type="match status" value="1"/>
</dbReference>
<keyword evidence="4 8" id="KW-0326">Glycosidase</keyword>
<dbReference type="Gene3D" id="2.60.40.10">
    <property type="entry name" value="Immunoglobulins"/>
    <property type="match status" value="1"/>
</dbReference>
<protein>
    <submittedName>
        <fullName evidence="8">Extracellular exo-alpha-(1-&gt;5)-L-arabinofuranosidase</fullName>
        <ecNumber evidence="8">3.2.1.55</ecNumber>
    </submittedName>
</protein>
<evidence type="ECO:0000313" key="9">
    <source>
        <dbReference type="Proteomes" id="UP000033900"/>
    </source>
</evidence>
<evidence type="ECO:0000256" key="2">
    <source>
        <dbReference type="ARBA" id="ARBA00022729"/>
    </source>
</evidence>
<gene>
    <name evidence="8" type="ORF">RS84_00867</name>
</gene>
<dbReference type="InterPro" id="IPR023296">
    <property type="entry name" value="Glyco_hydro_beta-prop_sf"/>
</dbReference>
<evidence type="ECO:0000259" key="6">
    <source>
        <dbReference type="Pfam" id="PF07532"/>
    </source>
</evidence>
<evidence type="ECO:0000259" key="7">
    <source>
        <dbReference type="Pfam" id="PF20578"/>
    </source>
</evidence>
<dbReference type="PANTHER" id="PTHR43817:SF1">
    <property type="entry name" value="HYDROLASE, FAMILY 43, PUTATIVE (AFU_ORTHOLOGUE AFUA_3G01660)-RELATED"/>
    <property type="match status" value="1"/>
</dbReference>
<keyword evidence="2 5" id="KW-0732">Signal</keyword>
<dbReference type="PANTHER" id="PTHR43817">
    <property type="entry name" value="GLYCOSYL HYDROLASE"/>
    <property type="match status" value="1"/>
</dbReference>
<dbReference type="InterPro" id="IPR013320">
    <property type="entry name" value="ConA-like_dom_sf"/>
</dbReference>
<sequence>MRFAKTLTGALLAGCLAVLTPAAAGAAVVRPAALTEPASLLARYDFSESDGTVLHDASAAHRDAAVVGGAAWRNGAMQFTGANHVQLPNDLLAGKSAATVVIETTPQALSGAKFLWNFGGSGDASTGQFFIQPVAPRLAISKTNWSGEQTVTSATKLVEGRSQSVAATIEKNAGGTTSTLRLFIDGTQVAVKSDSTVHLSDLVTHTMNYIGKSAYAGDSLYQGAVSEFRVYEEALPAATLAEIAATDAQSVAAETAAALDLAAVNAQRLDAVETNLVLPTAGGVTWSSSQPGIVAADGTVVQPAADTRVTLTATAATRGATASRTFDVTVLKVPSAAERAAKAAAMLVLPSVLENGYVLPATASGLSVSWSHASGAGAVVDGAIASAPADALSPATLEAVIGTAPDTATVQLEVRVTAGADRLASYTTSKTTRGGDDVDVTRAAHLALSRSGGAYAALNGGGAVVFAQVTGMTEDLNGTKRYLGQPYLFRLEGDQGFGLIARRVTAAGGAASDDGGALLFTSTDLANWDDRGALALPGPATTGRVSAEWDERIDAYRVVWSDAAGSAYSGSTTDFTTVTPLGAGAHPAGRAGTIGVAYAETASIVPLTPAEAERTDALLGRVHNTALQQPEDVTVEAGSTLELPEKVTADYSDGGTHDFRVAWDTSSVDLSAPGTYQVTGTLQQQKTVFPLVSRRADPHVLRYTRPDGSKTWMYIATDDNGQDEFFVRQADTIEGLATAPDNRILGIGLSGAAPVGSQLWAPEFHEVGGDLYILFAANANNVNAWNGVQSYTMRLRPGGDPLVRADWEAPQRVVDAQGQPLTQYGTGITLDMTTFEDAGVQYAVWSERKVPASGSGPAVLKISKIIPSTTGAWRLDGTRSTIAYPDRSWSDNTTPVVEGPFVIQRDGKIMITFSGSGVDSTYAVGLMTADAGAELLDAGSWTMRNYPIWHFEGPVTDNWGPGHNSYTYDDDGNLINIFHAKLTANGTRDSGARMVYFRQDGSPILDMTDAEWLAPENRTVTTTVTVEAGGPALSVTATVLPRCVAGKVVLPVKIENTSGVPIDAVVTSSYGTVRATGIDAAKTLSVSTRSAAVSAGEVTVTVTGVIGGNPVTSEITAAYAATVCR</sequence>
<dbReference type="InterPro" id="IPR013783">
    <property type="entry name" value="Ig-like_fold"/>
</dbReference>
<keyword evidence="9" id="KW-1185">Reference proteome</keyword>